<dbReference type="GO" id="GO:0016787">
    <property type="term" value="F:hydrolase activity"/>
    <property type="evidence" value="ECO:0007669"/>
    <property type="project" value="UniProtKB-KW"/>
</dbReference>
<accession>A0ABU8XXX5</accession>
<sequence>MPVRLTFHGAASTVTGSCCLVEHAAGRFLVDCGLFQGTKTVRELNYGKFPFAPPGVDYVLLTHAHIDHAGLLPKLRKHGFKGPIIATEPTIDLLRFMLPDSGHIQESEVERLNQRNRQRGRPLVEPIYTERDAERCLEQTRACDYDRWLEPGPGVRARYRDAGHILGSASIEVEVGDDDGTPVRLLFSGDLGPDETTFHTAPRGVAGMDFVIVESTYGDRDREDVTVEQRRARLAREIRDALAAGGNLLIPAFAVERSQELIYTILELMRAGEIPEARVFLDSPLAVRASEVFARHRDSLAEGQDLHMVFADPRLTFTETTEASKALNAITSGAIILAASGMCEAGRIRHHLKHHLWRAESTVLFVGYQAPGTLGQLILAGEPSVRVEGEEVVVRARIRAIDAFSAHADQKELRRWVESCLPVKGGLFLIHGEPGAMTAFRTQLAGIGVDPTLVHLPALDAAFALAAGAPPRLLPGPSRLPPEAAALPADWHNAYARLLLDLGRRLKGLGDDAARMALLERLRRELDAS</sequence>
<dbReference type="InterPro" id="IPR050698">
    <property type="entry name" value="MBL"/>
</dbReference>
<evidence type="ECO:0000259" key="2">
    <source>
        <dbReference type="SMART" id="SM00849"/>
    </source>
</evidence>
<dbReference type="SMART" id="SM00849">
    <property type="entry name" value="Lactamase_B"/>
    <property type="match status" value="1"/>
</dbReference>
<dbReference type="InterPro" id="IPR011108">
    <property type="entry name" value="RMMBL"/>
</dbReference>
<dbReference type="InterPro" id="IPR036866">
    <property type="entry name" value="RibonucZ/Hydroxyglut_hydro"/>
</dbReference>
<dbReference type="Proteomes" id="UP001375743">
    <property type="component" value="Unassembled WGS sequence"/>
</dbReference>
<dbReference type="Gene3D" id="3.40.50.10890">
    <property type="match status" value="1"/>
</dbReference>
<name>A0ABU8XXX5_9PROT</name>
<evidence type="ECO:0000313" key="4">
    <source>
        <dbReference type="EMBL" id="MEK0085901.1"/>
    </source>
</evidence>
<comment type="caution">
    <text evidence="4">The sequence shown here is derived from an EMBL/GenBank/DDBJ whole genome shotgun (WGS) entry which is preliminary data.</text>
</comment>
<dbReference type="Pfam" id="PF07521">
    <property type="entry name" value="RMMBL"/>
    <property type="match status" value="1"/>
</dbReference>
<feature type="domain" description="Metallo-beta-lactamase" evidence="2">
    <location>
        <begin position="15"/>
        <end position="246"/>
    </location>
</feature>
<dbReference type="SMART" id="SM01027">
    <property type="entry name" value="Beta-Casp"/>
    <property type="match status" value="1"/>
</dbReference>
<dbReference type="SUPFAM" id="SSF56281">
    <property type="entry name" value="Metallo-hydrolase/oxidoreductase"/>
    <property type="match status" value="1"/>
</dbReference>
<dbReference type="PANTHER" id="PTHR11203:SF37">
    <property type="entry name" value="INTEGRATOR COMPLEX SUBUNIT 11"/>
    <property type="match status" value="1"/>
</dbReference>
<keyword evidence="5" id="KW-1185">Reference proteome</keyword>
<evidence type="ECO:0000313" key="5">
    <source>
        <dbReference type="Proteomes" id="UP001375743"/>
    </source>
</evidence>
<dbReference type="InterPro" id="IPR001279">
    <property type="entry name" value="Metallo-B-lactamas"/>
</dbReference>
<dbReference type="Pfam" id="PF00753">
    <property type="entry name" value="Lactamase_B"/>
    <property type="match status" value="1"/>
</dbReference>
<protein>
    <submittedName>
        <fullName evidence="4">MBL fold metallo-hydrolase</fullName>
        <ecNumber evidence="4">3.-.-.-</ecNumber>
    </submittedName>
</protein>
<keyword evidence="1 4" id="KW-0378">Hydrolase</keyword>
<reference evidence="4 5" key="1">
    <citation type="submission" date="2024-01" db="EMBL/GenBank/DDBJ databases">
        <title>Multi-omics insights into the function and evolution of sodium benzoate biodegradation pathways in Benzoatithermus flavus gen. nov., sp. nov. from hot spring.</title>
        <authorList>
            <person name="Hu C.-J."/>
            <person name="Li W.-J."/>
        </authorList>
    </citation>
    <scope>NUCLEOTIDE SEQUENCE [LARGE SCALE GENOMIC DNA]</scope>
    <source>
        <strain evidence="4 5">SYSU G07066</strain>
    </source>
</reference>
<evidence type="ECO:0000259" key="3">
    <source>
        <dbReference type="SMART" id="SM01027"/>
    </source>
</evidence>
<dbReference type="EC" id="3.-.-.-" evidence="4"/>
<dbReference type="Gene3D" id="3.60.15.10">
    <property type="entry name" value="Ribonuclease Z/Hydroxyacylglutathione hydrolase-like"/>
    <property type="match status" value="1"/>
</dbReference>
<dbReference type="RefSeq" id="WP_418161747.1">
    <property type="nucleotide sequence ID" value="NZ_JBBLZC010000037.1"/>
</dbReference>
<evidence type="ECO:0000256" key="1">
    <source>
        <dbReference type="ARBA" id="ARBA00022801"/>
    </source>
</evidence>
<dbReference type="PANTHER" id="PTHR11203">
    <property type="entry name" value="CLEAVAGE AND POLYADENYLATION SPECIFICITY FACTOR FAMILY MEMBER"/>
    <property type="match status" value="1"/>
</dbReference>
<gene>
    <name evidence="4" type="ORF">U1T56_22325</name>
</gene>
<feature type="domain" description="Beta-Casp" evidence="3">
    <location>
        <begin position="258"/>
        <end position="378"/>
    </location>
</feature>
<dbReference type="Pfam" id="PF10996">
    <property type="entry name" value="Beta-Casp"/>
    <property type="match status" value="1"/>
</dbReference>
<dbReference type="PROSITE" id="PS51257">
    <property type="entry name" value="PROKAR_LIPOPROTEIN"/>
    <property type="match status" value="1"/>
</dbReference>
<dbReference type="CDD" id="cd16295">
    <property type="entry name" value="TTHA0252-CPSF-like_MBL-fold"/>
    <property type="match status" value="1"/>
</dbReference>
<dbReference type="EMBL" id="JBBLZC010000037">
    <property type="protein sequence ID" value="MEK0085901.1"/>
    <property type="molecule type" value="Genomic_DNA"/>
</dbReference>
<organism evidence="4 5">
    <name type="scientific">Benzoatithermus flavus</name>
    <dbReference type="NCBI Taxonomy" id="3108223"/>
    <lineage>
        <taxon>Bacteria</taxon>
        <taxon>Pseudomonadati</taxon>
        <taxon>Pseudomonadota</taxon>
        <taxon>Alphaproteobacteria</taxon>
        <taxon>Geminicoccales</taxon>
        <taxon>Geminicoccaceae</taxon>
        <taxon>Benzoatithermus</taxon>
    </lineage>
</organism>
<proteinExistence type="predicted"/>
<dbReference type="InterPro" id="IPR022712">
    <property type="entry name" value="Beta_Casp"/>
</dbReference>